<gene>
    <name evidence="1" type="ORF">OJ997_35840</name>
</gene>
<sequence>VGRAAAAGDVGRAAAAAGDDGGLGLSPAKLVALPVADDLGRAVHAGWAEAAVNQGDEAWGRALGLLELLPHEEAEARAAAADDPVRAAEPLRWTWGAALSNTVVAAIKRRREAGHRDLDVAFVGYRIDPRTEVDHLRELGGRDIGRLCDVAAIRAAMLKEFV</sequence>
<name>A0A9X3SJX6_9ACTN</name>
<accession>A0A9X3SJX6</accession>
<dbReference type="AlphaFoldDB" id="A0A9X3SJX6"/>
<dbReference type="EMBL" id="JAPDDP010000138">
    <property type="protein sequence ID" value="MDA0185732.1"/>
    <property type="molecule type" value="Genomic_DNA"/>
</dbReference>
<feature type="non-terminal residue" evidence="1">
    <location>
        <position position="1"/>
    </location>
</feature>
<dbReference type="Proteomes" id="UP001147653">
    <property type="component" value="Unassembled WGS sequence"/>
</dbReference>
<proteinExistence type="predicted"/>
<comment type="caution">
    <text evidence="1">The sequence shown here is derived from an EMBL/GenBank/DDBJ whole genome shotgun (WGS) entry which is preliminary data.</text>
</comment>
<organism evidence="1 2">
    <name type="scientific">Solirubrobacter phytolaccae</name>
    <dbReference type="NCBI Taxonomy" id="1404360"/>
    <lineage>
        <taxon>Bacteria</taxon>
        <taxon>Bacillati</taxon>
        <taxon>Actinomycetota</taxon>
        <taxon>Thermoleophilia</taxon>
        <taxon>Solirubrobacterales</taxon>
        <taxon>Solirubrobacteraceae</taxon>
        <taxon>Solirubrobacter</taxon>
    </lineage>
</organism>
<protein>
    <submittedName>
        <fullName evidence="1">Uncharacterized protein</fullName>
    </submittedName>
</protein>
<keyword evidence="2" id="KW-1185">Reference proteome</keyword>
<reference evidence="1" key="1">
    <citation type="submission" date="2022-10" db="EMBL/GenBank/DDBJ databases">
        <title>The WGS of Solirubrobacter phytolaccae KCTC 29190.</title>
        <authorList>
            <person name="Jiang Z."/>
        </authorList>
    </citation>
    <scope>NUCLEOTIDE SEQUENCE</scope>
    <source>
        <strain evidence="1">KCTC 29190</strain>
    </source>
</reference>
<evidence type="ECO:0000313" key="1">
    <source>
        <dbReference type="EMBL" id="MDA0185732.1"/>
    </source>
</evidence>
<evidence type="ECO:0000313" key="2">
    <source>
        <dbReference type="Proteomes" id="UP001147653"/>
    </source>
</evidence>
<dbReference type="Pfam" id="PF18944">
    <property type="entry name" value="DUF5691"/>
    <property type="match status" value="1"/>
</dbReference>
<dbReference type="InterPro" id="IPR043746">
    <property type="entry name" value="DUF5691"/>
</dbReference>